<evidence type="ECO:0000313" key="2">
    <source>
        <dbReference type="EMBL" id="MFC4013704.1"/>
    </source>
</evidence>
<dbReference type="PANTHER" id="PTHR43245:SF13">
    <property type="entry name" value="UDP-D-APIOSE_UDP-D-XYLOSE SYNTHASE 2"/>
    <property type="match status" value="1"/>
</dbReference>
<dbReference type="EMBL" id="JBHSBI010000029">
    <property type="protein sequence ID" value="MFC4013704.1"/>
    <property type="molecule type" value="Genomic_DNA"/>
</dbReference>
<evidence type="ECO:0000259" key="1">
    <source>
        <dbReference type="Pfam" id="PF01370"/>
    </source>
</evidence>
<dbReference type="InterPro" id="IPR001509">
    <property type="entry name" value="Epimerase_deHydtase"/>
</dbReference>
<accession>A0ABV8GL92</accession>
<proteinExistence type="predicted"/>
<evidence type="ECO:0000313" key="3">
    <source>
        <dbReference type="Proteomes" id="UP001595851"/>
    </source>
</evidence>
<dbReference type="SUPFAM" id="SSF51735">
    <property type="entry name" value="NAD(P)-binding Rossmann-fold domains"/>
    <property type="match status" value="1"/>
</dbReference>
<sequence>MRKRPPAVIGATGFIGSRLVSGLRRAGHEPASFNRTRPPVTDGRPALGLREAEIAFFLATRTTPALAEYRPGEIAAERALLISVLEEVAKSGRRPVFVLASSGGTVYAPHAWPPHAESAPTGPTSAYGRAKLQLERDLLHYADRVQPVVLRLGNVYGPGQRPTQGFGVLANWLAAAARDEPVRLIGDPQVVRDYVHVDDVTGLLATLHRYVRDDKADRVPAILNVGSGVPTSLAGLLDIVSASVGRELTVIRERGRHFDQRSTWLDSSLAAASLGWQATTSLDEGVRQYWKQVMQAQSSVDVIGSL</sequence>
<dbReference type="PANTHER" id="PTHR43245">
    <property type="entry name" value="BIFUNCTIONAL POLYMYXIN RESISTANCE PROTEIN ARNA"/>
    <property type="match status" value="1"/>
</dbReference>
<dbReference type="InterPro" id="IPR050177">
    <property type="entry name" value="Lipid_A_modif_metabolic_enz"/>
</dbReference>
<keyword evidence="3" id="KW-1185">Reference proteome</keyword>
<feature type="domain" description="NAD-dependent epimerase/dehydratase" evidence="1">
    <location>
        <begin position="8"/>
        <end position="226"/>
    </location>
</feature>
<dbReference type="Proteomes" id="UP001595851">
    <property type="component" value="Unassembled WGS sequence"/>
</dbReference>
<dbReference type="RefSeq" id="WP_379533557.1">
    <property type="nucleotide sequence ID" value="NZ_JBHSBI010000029.1"/>
</dbReference>
<protein>
    <submittedName>
        <fullName evidence="2">NAD-dependent epimerase/dehydratase family protein</fullName>
    </submittedName>
</protein>
<comment type="caution">
    <text evidence="2">The sequence shown here is derived from an EMBL/GenBank/DDBJ whole genome shotgun (WGS) entry which is preliminary data.</text>
</comment>
<dbReference type="Gene3D" id="3.40.50.720">
    <property type="entry name" value="NAD(P)-binding Rossmann-like Domain"/>
    <property type="match status" value="1"/>
</dbReference>
<dbReference type="Pfam" id="PF01370">
    <property type="entry name" value="Epimerase"/>
    <property type="match status" value="1"/>
</dbReference>
<dbReference type="InterPro" id="IPR036291">
    <property type="entry name" value="NAD(P)-bd_dom_sf"/>
</dbReference>
<gene>
    <name evidence="2" type="ORF">ACFOY2_41210</name>
</gene>
<reference evidence="3" key="1">
    <citation type="journal article" date="2019" name="Int. J. Syst. Evol. Microbiol.">
        <title>The Global Catalogue of Microorganisms (GCM) 10K type strain sequencing project: providing services to taxonomists for standard genome sequencing and annotation.</title>
        <authorList>
            <consortium name="The Broad Institute Genomics Platform"/>
            <consortium name="The Broad Institute Genome Sequencing Center for Infectious Disease"/>
            <person name="Wu L."/>
            <person name="Ma J."/>
        </authorList>
    </citation>
    <scope>NUCLEOTIDE SEQUENCE [LARGE SCALE GENOMIC DNA]</scope>
    <source>
        <strain evidence="3">TBRC 1276</strain>
    </source>
</reference>
<organism evidence="2 3">
    <name type="scientific">Nonomuraea purpurea</name>
    <dbReference type="NCBI Taxonomy" id="1849276"/>
    <lineage>
        <taxon>Bacteria</taxon>
        <taxon>Bacillati</taxon>
        <taxon>Actinomycetota</taxon>
        <taxon>Actinomycetes</taxon>
        <taxon>Streptosporangiales</taxon>
        <taxon>Streptosporangiaceae</taxon>
        <taxon>Nonomuraea</taxon>
    </lineage>
</organism>
<name>A0ABV8GL92_9ACTN</name>